<dbReference type="Proteomes" id="UP001595829">
    <property type="component" value="Unassembled WGS sequence"/>
</dbReference>
<name>A0ABV9XGR3_9ACTN</name>
<sequence length="57" mass="6571">MTYRPHTPGSPIYDQLVREHGDVLAEARRLAEITHQQADRLLSWDAPGLIREYADQL</sequence>
<protein>
    <submittedName>
        <fullName evidence="1">Uncharacterized protein</fullName>
    </submittedName>
</protein>
<gene>
    <name evidence="1" type="ORF">ACFPM3_20970</name>
</gene>
<evidence type="ECO:0000313" key="2">
    <source>
        <dbReference type="Proteomes" id="UP001595829"/>
    </source>
</evidence>
<evidence type="ECO:0000313" key="1">
    <source>
        <dbReference type="EMBL" id="MFC5024600.1"/>
    </source>
</evidence>
<keyword evidence="2" id="KW-1185">Reference proteome</keyword>
<reference evidence="2" key="1">
    <citation type="journal article" date="2019" name="Int. J. Syst. Evol. Microbiol.">
        <title>The Global Catalogue of Microorganisms (GCM) 10K type strain sequencing project: providing services to taxonomists for standard genome sequencing and annotation.</title>
        <authorList>
            <consortium name="The Broad Institute Genomics Platform"/>
            <consortium name="The Broad Institute Genome Sequencing Center for Infectious Disease"/>
            <person name="Wu L."/>
            <person name="Ma J."/>
        </authorList>
    </citation>
    <scope>NUCLEOTIDE SEQUENCE [LARGE SCALE GENOMIC DNA]</scope>
    <source>
        <strain evidence="2">CGMCC 4.1648</strain>
    </source>
</reference>
<organism evidence="1 2">
    <name type="scientific">Streptomyces coeruleoprunus</name>
    <dbReference type="NCBI Taxonomy" id="285563"/>
    <lineage>
        <taxon>Bacteria</taxon>
        <taxon>Bacillati</taxon>
        <taxon>Actinomycetota</taxon>
        <taxon>Actinomycetes</taxon>
        <taxon>Kitasatosporales</taxon>
        <taxon>Streptomycetaceae</taxon>
        <taxon>Streptomyces</taxon>
    </lineage>
</organism>
<proteinExistence type="predicted"/>
<comment type="caution">
    <text evidence="1">The sequence shown here is derived from an EMBL/GenBank/DDBJ whole genome shotgun (WGS) entry which is preliminary data.</text>
</comment>
<accession>A0ABV9XGR3</accession>
<dbReference type="RefSeq" id="WP_345687728.1">
    <property type="nucleotide sequence ID" value="NZ_BAABIT010000001.1"/>
</dbReference>
<dbReference type="EMBL" id="JBHSJD010000016">
    <property type="protein sequence ID" value="MFC5024600.1"/>
    <property type="molecule type" value="Genomic_DNA"/>
</dbReference>